<proteinExistence type="predicted"/>
<protein>
    <submittedName>
        <fullName evidence="2">Uncharacterized protein</fullName>
    </submittedName>
</protein>
<organism evidence="2 3">
    <name type="scientific">Mikania micrantha</name>
    <name type="common">bitter vine</name>
    <dbReference type="NCBI Taxonomy" id="192012"/>
    <lineage>
        <taxon>Eukaryota</taxon>
        <taxon>Viridiplantae</taxon>
        <taxon>Streptophyta</taxon>
        <taxon>Embryophyta</taxon>
        <taxon>Tracheophyta</taxon>
        <taxon>Spermatophyta</taxon>
        <taxon>Magnoliopsida</taxon>
        <taxon>eudicotyledons</taxon>
        <taxon>Gunneridae</taxon>
        <taxon>Pentapetalae</taxon>
        <taxon>asterids</taxon>
        <taxon>campanulids</taxon>
        <taxon>Asterales</taxon>
        <taxon>Asteraceae</taxon>
        <taxon>Asteroideae</taxon>
        <taxon>Heliantheae alliance</taxon>
        <taxon>Eupatorieae</taxon>
        <taxon>Mikania</taxon>
    </lineage>
</organism>
<name>A0A5N6MYA4_9ASTR</name>
<dbReference type="Proteomes" id="UP000326396">
    <property type="component" value="Linkage Group LG4"/>
</dbReference>
<accession>A0A5N6MYA4</accession>
<dbReference type="AlphaFoldDB" id="A0A5N6MYA4"/>
<reference evidence="2 3" key="1">
    <citation type="submission" date="2019-05" db="EMBL/GenBank/DDBJ databases">
        <title>Mikania micrantha, genome provides insights into the molecular mechanism of rapid growth.</title>
        <authorList>
            <person name="Liu B."/>
        </authorList>
    </citation>
    <scope>NUCLEOTIDE SEQUENCE [LARGE SCALE GENOMIC DNA]</scope>
    <source>
        <strain evidence="2">NLD-2019</strain>
        <tissue evidence="2">Leaf</tissue>
    </source>
</reference>
<dbReference type="PANTHER" id="PTHR33978">
    <property type="entry name" value="SERINE/THREONINE-KINASE"/>
    <property type="match status" value="1"/>
</dbReference>
<keyword evidence="3" id="KW-1185">Reference proteome</keyword>
<comment type="caution">
    <text evidence="2">The sequence shown here is derived from an EMBL/GenBank/DDBJ whole genome shotgun (WGS) entry which is preliminary data.</text>
</comment>
<feature type="region of interest" description="Disordered" evidence="1">
    <location>
        <begin position="40"/>
        <end position="62"/>
    </location>
</feature>
<gene>
    <name evidence="2" type="ORF">E3N88_26996</name>
</gene>
<dbReference type="EMBL" id="SZYD01000014">
    <property type="protein sequence ID" value="KAD4178405.1"/>
    <property type="molecule type" value="Genomic_DNA"/>
</dbReference>
<evidence type="ECO:0000256" key="1">
    <source>
        <dbReference type="SAM" id="MobiDB-lite"/>
    </source>
</evidence>
<evidence type="ECO:0000313" key="2">
    <source>
        <dbReference type="EMBL" id="KAD4178405.1"/>
    </source>
</evidence>
<evidence type="ECO:0000313" key="3">
    <source>
        <dbReference type="Proteomes" id="UP000326396"/>
    </source>
</evidence>
<dbReference type="PANTHER" id="PTHR33978:SF4">
    <property type="entry name" value="SERINE_THREONINE-KINASE"/>
    <property type="match status" value="1"/>
</dbReference>
<dbReference type="OrthoDB" id="1932439at2759"/>
<sequence length="140" mass="16092">MEKEKEEMKRQVWDCGSSLYDSFELRSLQNHLNSAISARTMSMPHLSDRRQPPPTARKNSRISRSLHRLLRSVFRIKKNQNITSTDGSFYVYDTSSTPSTIPEVPDMLPEFDGLSPEMKSLVTRSKSDRFMSTSIGEQTM</sequence>